<dbReference type="AlphaFoldDB" id="A0A0F9RQ84"/>
<name>A0A0F9RQ84_9ZZZZ</name>
<proteinExistence type="predicted"/>
<reference evidence="1" key="1">
    <citation type="journal article" date="2015" name="Nature">
        <title>Complex archaea that bridge the gap between prokaryotes and eukaryotes.</title>
        <authorList>
            <person name="Spang A."/>
            <person name="Saw J.H."/>
            <person name="Jorgensen S.L."/>
            <person name="Zaremba-Niedzwiedzka K."/>
            <person name="Martijn J."/>
            <person name="Lind A.E."/>
            <person name="van Eijk R."/>
            <person name="Schleper C."/>
            <person name="Guy L."/>
            <person name="Ettema T.J."/>
        </authorList>
    </citation>
    <scope>NUCLEOTIDE SEQUENCE</scope>
</reference>
<accession>A0A0F9RQ84</accession>
<evidence type="ECO:0000313" key="1">
    <source>
        <dbReference type="EMBL" id="KKN56839.1"/>
    </source>
</evidence>
<protein>
    <submittedName>
        <fullName evidence="1">Uncharacterized protein</fullName>
    </submittedName>
</protein>
<sequence>MADKEFERFERENNRVPIPTANAFLTADITDPTPQTSPLVYSNSVITIAIPKNAAEVVFAPSTAMRVGEVVAMTQYYTIQAGSAEAFGVADMDEIYIVRDSADGVLNFRFLTI</sequence>
<organism evidence="1">
    <name type="scientific">marine sediment metagenome</name>
    <dbReference type="NCBI Taxonomy" id="412755"/>
    <lineage>
        <taxon>unclassified sequences</taxon>
        <taxon>metagenomes</taxon>
        <taxon>ecological metagenomes</taxon>
    </lineage>
</organism>
<dbReference type="EMBL" id="LAZR01000829">
    <property type="protein sequence ID" value="KKN56839.1"/>
    <property type="molecule type" value="Genomic_DNA"/>
</dbReference>
<comment type="caution">
    <text evidence="1">The sequence shown here is derived from an EMBL/GenBank/DDBJ whole genome shotgun (WGS) entry which is preliminary data.</text>
</comment>
<gene>
    <name evidence="1" type="ORF">LCGC14_0568210</name>
</gene>